<sequence length="118" mass="13264">MFFSIELTLALVYFPSNTPHLRWLGPDTWFCPKAGLEMSIFFNPLQYLLHMSPRPSLEDLTRPSPMIGGSLAPAQYDSMKHLPLSIMVGDCNCQWFGGSFVESIACVCVLIFPFARNS</sequence>
<evidence type="ECO:0000313" key="2">
    <source>
        <dbReference type="Proteomes" id="UP000694892"/>
    </source>
</evidence>
<gene>
    <name evidence="1" type="ORF">XELAEV_18034136mg</name>
</gene>
<dbReference type="Proteomes" id="UP000694892">
    <property type="component" value="Chromosome 6S"/>
</dbReference>
<protein>
    <submittedName>
        <fullName evidence="1">Uncharacterized protein</fullName>
    </submittedName>
</protein>
<dbReference type="AlphaFoldDB" id="A0A974CMU7"/>
<name>A0A974CMU7_XENLA</name>
<evidence type="ECO:0000313" key="1">
    <source>
        <dbReference type="EMBL" id="OCT75146.1"/>
    </source>
</evidence>
<organism evidence="1 2">
    <name type="scientific">Xenopus laevis</name>
    <name type="common">African clawed frog</name>
    <dbReference type="NCBI Taxonomy" id="8355"/>
    <lineage>
        <taxon>Eukaryota</taxon>
        <taxon>Metazoa</taxon>
        <taxon>Chordata</taxon>
        <taxon>Craniata</taxon>
        <taxon>Vertebrata</taxon>
        <taxon>Euteleostomi</taxon>
        <taxon>Amphibia</taxon>
        <taxon>Batrachia</taxon>
        <taxon>Anura</taxon>
        <taxon>Pipoidea</taxon>
        <taxon>Pipidae</taxon>
        <taxon>Xenopodinae</taxon>
        <taxon>Xenopus</taxon>
        <taxon>Xenopus</taxon>
    </lineage>
</organism>
<dbReference type="EMBL" id="CM004477">
    <property type="protein sequence ID" value="OCT75146.1"/>
    <property type="molecule type" value="Genomic_DNA"/>
</dbReference>
<proteinExistence type="predicted"/>
<reference evidence="2" key="1">
    <citation type="journal article" date="2016" name="Nature">
        <title>Genome evolution in the allotetraploid frog Xenopus laevis.</title>
        <authorList>
            <person name="Session A.M."/>
            <person name="Uno Y."/>
            <person name="Kwon T."/>
            <person name="Chapman J.A."/>
            <person name="Toyoda A."/>
            <person name="Takahashi S."/>
            <person name="Fukui A."/>
            <person name="Hikosaka A."/>
            <person name="Suzuki A."/>
            <person name="Kondo M."/>
            <person name="van Heeringen S.J."/>
            <person name="Quigley I."/>
            <person name="Heinz S."/>
            <person name="Ogino H."/>
            <person name="Ochi H."/>
            <person name="Hellsten U."/>
            <person name="Lyons J.B."/>
            <person name="Simakov O."/>
            <person name="Putnam N."/>
            <person name="Stites J."/>
            <person name="Kuroki Y."/>
            <person name="Tanaka T."/>
            <person name="Michiue T."/>
            <person name="Watanabe M."/>
            <person name="Bogdanovic O."/>
            <person name="Lister R."/>
            <person name="Georgiou G."/>
            <person name="Paranjpe S.S."/>
            <person name="van Kruijsbergen I."/>
            <person name="Shu S."/>
            <person name="Carlson J."/>
            <person name="Kinoshita T."/>
            <person name="Ohta Y."/>
            <person name="Mawaribuchi S."/>
            <person name="Jenkins J."/>
            <person name="Grimwood J."/>
            <person name="Schmutz J."/>
            <person name="Mitros T."/>
            <person name="Mozaffari S.V."/>
            <person name="Suzuki Y."/>
            <person name="Haramoto Y."/>
            <person name="Yamamoto T.S."/>
            <person name="Takagi C."/>
            <person name="Heald R."/>
            <person name="Miller K."/>
            <person name="Haudenschild C."/>
            <person name="Kitzman J."/>
            <person name="Nakayama T."/>
            <person name="Izutsu Y."/>
            <person name="Robert J."/>
            <person name="Fortriede J."/>
            <person name="Burns K."/>
            <person name="Lotay V."/>
            <person name="Karimi K."/>
            <person name="Yasuoka Y."/>
            <person name="Dichmann D.S."/>
            <person name="Flajnik M.F."/>
            <person name="Houston D.W."/>
            <person name="Shendure J."/>
            <person name="DuPasquier L."/>
            <person name="Vize P.D."/>
            <person name="Zorn A.M."/>
            <person name="Ito M."/>
            <person name="Marcotte E.M."/>
            <person name="Wallingford J.B."/>
            <person name="Ito Y."/>
            <person name="Asashima M."/>
            <person name="Ueno N."/>
            <person name="Matsuda Y."/>
            <person name="Veenstra G.J."/>
            <person name="Fujiyama A."/>
            <person name="Harland R.M."/>
            <person name="Taira M."/>
            <person name="Rokhsar D.S."/>
        </authorList>
    </citation>
    <scope>NUCLEOTIDE SEQUENCE [LARGE SCALE GENOMIC DNA]</scope>
    <source>
        <strain evidence="2">J</strain>
    </source>
</reference>
<accession>A0A974CMU7</accession>